<dbReference type="HOGENOM" id="CLU_428416_0_0_1"/>
<evidence type="ECO:0000256" key="1">
    <source>
        <dbReference type="SAM" id="MobiDB-lite"/>
    </source>
</evidence>
<reference evidence="3" key="1">
    <citation type="submission" date="2011-03" db="EMBL/GenBank/DDBJ databases">
        <title>The genome sequence of Vavraia culicis strain floridensis.</title>
        <authorList>
            <consortium name="The Broad Institute Genome Sequencing Platform"/>
            <person name="Cuomo C."/>
            <person name="Becnel J."/>
            <person name="Sanscrainte N."/>
            <person name="Young S.K."/>
            <person name="Zeng Q."/>
            <person name="Gargeya S."/>
            <person name="Fitzgerald M."/>
            <person name="Haas B."/>
            <person name="Abouelleil A."/>
            <person name="Alvarado L."/>
            <person name="Arachchi H.M."/>
            <person name="Berlin A."/>
            <person name="Chapman S.B."/>
            <person name="Gearin G."/>
            <person name="Goldberg J."/>
            <person name="Griggs A."/>
            <person name="Gujja S."/>
            <person name="Hansen M."/>
            <person name="Heiman D."/>
            <person name="Howarth C."/>
            <person name="Larimer J."/>
            <person name="Lui A."/>
            <person name="MacDonald P.J.P."/>
            <person name="McCowen C."/>
            <person name="Montmayeur A."/>
            <person name="Murphy C."/>
            <person name="Neiman D."/>
            <person name="Pearson M."/>
            <person name="Priest M."/>
            <person name="Roberts A."/>
            <person name="Saif S."/>
            <person name="Shea T."/>
            <person name="Sisk P."/>
            <person name="Stolte C."/>
            <person name="Sykes S."/>
            <person name="Wortman J."/>
            <person name="Nusbaum C."/>
            <person name="Birren B."/>
        </authorList>
    </citation>
    <scope>NUCLEOTIDE SEQUENCE [LARGE SCALE GENOMIC DNA]</scope>
    <source>
        <strain evidence="3">floridensis</strain>
    </source>
</reference>
<evidence type="ECO:0000313" key="2">
    <source>
        <dbReference type="EMBL" id="ELA47751.1"/>
    </source>
</evidence>
<feature type="compositionally biased region" description="Polar residues" evidence="1">
    <location>
        <begin position="539"/>
        <end position="554"/>
    </location>
</feature>
<accession>L2GVP7</accession>
<feature type="region of interest" description="Disordered" evidence="1">
    <location>
        <begin position="599"/>
        <end position="639"/>
    </location>
</feature>
<gene>
    <name evidence="2" type="ORF">VCUG_00712</name>
</gene>
<organism evidence="2 3">
    <name type="scientific">Vavraia culicis (isolate floridensis)</name>
    <name type="common">Microsporidian parasite</name>
    <dbReference type="NCBI Taxonomy" id="948595"/>
    <lineage>
        <taxon>Eukaryota</taxon>
        <taxon>Fungi</taxon>
        <taxon>Fungi incertae sedis</taxon>
        <taxon>Microsporidia</taxon>
        <taxon>Pleistophoridae</taxon>
        <taxon>Vavraia</taxon>
    </lineage>
</organism>
<dbReference type="AlphaFoldDB" id="L2GVP7"/>
<feature type="compositionally biased region" description="Basic and acidic residues" evidence="1">
    <location>
        <begin position="620"/>
        <end position="639"/>
    </location>
</feature>
<feature type="compositionally biased region" description="Polar residues" evidence="1">
    <location>
        <begin position="601"/>
        <end position="619"/>
    </location>
</feature>
<dbReference type="EMBL" id="GL877412">
    <property type="protein sequence ID" value="ELA47751.1"/>
    <property type="molecule type" value="Genomic_DNA"/>
</dbReference>
<sequence length="639" mass="74965">MRNSDKYVELLRKVDLNDKRAANGLREQMLRESNSLTNREFHFLIEEIVAQFNDMDHLKFFISFNFLLRGANKTFNTVFRQIFDSANSFDNYIFLQREALGQIYQQLLFFRKKVQKYNSNDLLDEINNLVELSYKLYDADALYECFTLLDIVADLIAIVNKFPFKKNTILYFSMLFNIFLSRGCIFSAVNALYRLICIDKKVNLREKYVQALADLMHLKDCEEEHSKMFCGLPSVNSRTFQQEAKNIEYEQDVLLQLNEECLDNFVFYRENAKKTFECDNEMLIFISFLRLNNFNFSLDDGILIFDGTYSKKSNSAKVFEILKGMKDQKDSVVTRNVEAIRIKENLKREKMIKETLVASDREENRGEMVKEEKKIWEDRFTKNFNLFRIYQIKTQLVDDPNDLELRQCQLDMDFQRDFEKKERLRGLYEQRKDEIVEVLKKYEERKQKSYQPVAARQDEARVIKGSWRTATPESFKTESVYKPSVGYSKPAEGSVYQPPKFTRETPAFEPKEAVNPNIYDPSSIRKPMPTSFESKDTSRSTFYEPSKKPQSLSFESKDTSRSAFYEPSKIRKPASKDVSTADESKVYKFVRKDFVDAGAVDQTSQSKNVGLHSASNLSSPDEKPEKEIRKGESWRTAKK</sequence>
<evidence type="ECO:0000313" key="3">
    <source>
        <dbReference type="Proteomes" id="UP000011081"/>
    </source>
</evidence>
<name>L2GVP7_VAVCU</name>
<dbReference type="GeneID" id="19878597"/>
<protein>
    <submittedName>
        <fullName evidence="2">Uncharacterized protein</fullName>
    </submittedName>
</protein>
<dbReference type="InParanoid" id="L2GVP7"/>
<dbReference type="VEuPathDB" id="MicrosporidiaDB:VCUG_00712"/>
<feature type="region of interest" description="Disordered" evidence="1">
    <location>
        <begin position="488"/>
        <end position="582"/>
    </location>
</feature>
<keyword evidence="3" id="KW-1185">Reference proteome</keyword>
<dbReference type="OMA" id="SWRTAKK"/>
<proteinExistence type="predicted"/>
<dbReference type="Proteomes" id="UP000011081">
    <property type="component" value="Unassembled WGS sequence"/>
</dbReference>
<dbReference type="OrthoDB" id="2193084at2759"/>
<dbReference type="RefSeq" id="XP_008073735.1">
    <property type="nucleotide sequence ID" value="XM_008075544.1"/>
</dbReference>